<keyword evidence="2" id="KW-1185">Reference proteome</keyword>
<proteinExistence type="predicted"/>
<evidence type="ECO:0000313" key="2">
    <source>
        <dbReference type="Proteomes" id="UP001154282"/>
    </source>
</evidence>
<accession>A0AAV0MH64</accession>
<protein>
    <submittedName>
        <fullName evidence="1">Uncharacterized protein</fullName>
    </submittedName>
</protein>
<evidence type="ECO:0000313" key="1">
    <source>
        <dbReference type="EMBL" id="CAI0446127.1"/>
    </source>
</evidence>
<reference evidence="1" key="1">
    <citation type="submission" date="2022-08" db="EMBL/GenBank/DDBJ databases">
        <authorList>
            <person name="Gutierrez-Valencia J."/>
        </authorList>
    </citation>
    <scope>NUCLEOTIDE SEQUENCE</scope>
</reference>
<sequence>MAIDLPPYRIISLFLHLPYFWRDTSLAVLSTILSCIESGFALIDLGIHFQHGSVCISCVVRSIIWQEFRSLFRKRFCLIHCHNCLILY</sequence>
<organism evidence="1 2">
    <name type="scientific">Linum tenue</name>
    <dbReference type="NCBI Taxonomy" id="586396"/>
    <lineage>
        <taxon>Eukaryota</taxon>
        <taxon>Viridiplantae</taxon>
        <taxon>Streptophyta</taxon>
        <taxon>Embryophyta</taxon>
        <taxon>Tracheophyta</taxon>
        <taxon>Spermatophyta</taxon>
        <taxon>Magnoliopsida</taxon>
        <taxon>eudicotyledons</taxon>
        <taxon>Gunneridae</taxon>
        <taxon>Pentapetalae</taxon>
        <taxon>rosids</taxon>
        <taxon>fabids</taxon>
        <taxon>Malpighiales</taxon>
        <taxon>Linaceae</taxon>
        <taxon>Linum</taxon>
    </lineage>
</organism>
<dbReference type="AlphaFoldDB" id="A0AAV0MH64"/>
<gene>
    <name evidence="1" type="ORF">LITE_LOCUS28893</name>
</gene>
<dbReference type="Proteomes" id="UP001154282">
    <property type="component" value="Unassembled WGS sequence"/>
</dbReference>
<comment type="caution">
    <text evidence="1">The sequence shown here is derived from an EMBL/GenBank/DDBJ whole genome shotgun (WGS) entry which is preliminary data.</text>
</comment>
<name>A0AAV0MH64_9ROSI</name>
<dbReference type="EMBL" id="CAMGYJ010000007">
    <property type="protein sequence ID" value="CAI0446127.1"/>
    <property type="molecule type" value="Genomic_DNA"/>
</dbReference>